<dbReference type="InterPro" id="IPR003675">
    <property type="entry name" value="Rce1/LyrA-like_dom"/>
</dbReference>
<proteinExistence type="predicted"/>
<sequence>MKKWKLRKLEWKTVDAASLDDRTLLLNLYLTQGLTFLLGAVITLFQRNPFWKQFPADSYSSVLLWGAGLAAAVLSVDLLISRWVPEEITDDGGINERLFGNRSLWHLVLICLIVALCEEILFRGAVQHALGAYWTSILFAAIHVRYLRHWLMTGMVFSISYGLGWIYIHTGSLLAPVAAHFLIDLVMGLIIRYRKKE</sequence>
<dbReference type="KEGG" id="paun:MJA45_16960"/>
<dbReference type="AlphaFoldDB" id="A0AA96L9R6"/>
<keyword evidence="1" id="KW-0812">Transmembrane</keyword>
<keyword evidence="4" id="KW-1185">Reference proteome</keyword>
<name>A0AA96L9R6_9BACL</name>
<feature type="transmembrane region" description="Helical" evidence="1">
    <location>
        <begin position="166"/>
        <end position="191"/>
    </location>
</feature>
<evidence type="ECO:0000259" key="2">
    <source>
        <dbReference type="Pfam" id="PF02517"/>
    </source>
</evidence>
<dbReference type="Proteomes" id="UP001305702">
    <property type="component" value="Chromosome"/>
</dbReference>
<feature type="domain" description="CAAX prenyl protease 2/Lysostaphin resistance protein A-like" evidence="2">
    <location>
        <begin position="103"/>
        <end position="186"/>
    </location>
</feature>
<dbReference type="Pfam" id="PF02517">
    <property type="entry name" value="Rce1-like"/>
    <property type="match status" value="1"/>
</dbReference>
<dbReference type="RefSeq" id="WP_315603090.1">
    <property type="nucleotide sequence ID" value="NZ_CP130318.1"/>
</dbReference>
<accession>A0AA96L9R6</accession>
<reference evidence="3 4" key="1">
    <citation type="submission" date="2022-02" db="EMBL/GenBank/DDBJ databases">
        <title>Paenibacillus sp. MBLB1776 Whole Genome Shotgun Sequencing.</title>
        <authorList>
            <person name="Hwang C.Y."/>
            <person name="Cho E.-S."/>
            <person name="Seo M.-J."/>
        </authorList>
    </citation>
    <scope>NUCLEOTIDE SEQUENCE [LARGE SCALE GENOMIC DNA]</scope>
    <source>
        <strain evidence="3 4">MBLB1776</strain>
    </source>
</reference>
<feature type="transmembrane region" description="Helical" evidence="1">
    <location>
        <begin position="62"/>
        <end position="84"/>
    </location>
</feature>
<gene>
    <name evidence="3" type="ORF">MJA45_16960</name>
</gene>
<evidence type="ECO:0000256" key="1">
    <source>
        <dbReference type="SAM" id="Phobius"/>
    </source>
</evidence>
<dbReference type="GO" id="GO:0004175">
    <property type="term" value="F:endopeptidase activity"/>
    <property type="evidence" value="ECO:0007669"/>
    <property type="project" value="UniProtKB-ARBA"/>
</dbReference>
<dbReference type="GO" id="GO:0080120">
    <property type="term" value="P:CAAX-box protein maturation"/>
    <property type="evidence" value="ECO:0007669"/>
    <property type="project" value="UniProtKB-ARBA"/>
</dbReference>
<evidence type="ECO:0000313" key="4">
    <source>
        <dbReference type="Proteomes" id="UP001305702"/>
    </source>
</evidence>
<feature type="transmembrane region" description="Helical" evidence="1">
    <location>
        <begin position="104"/>
        <end position="122"/>
    </location>
</feature>
<feature type="transmembrane region" description="Helical" evidence="1">
    <location>
        <begin position="29"/>
        <end position="50"/>
    </location>
</feature>
<organism evidence="3 4">
    <name type="scientific">Paenibacillus aurantius</name>
    <dbReference type="NCBI Taxonomy" id="2918900"/>
    <lineage>
        <taxon>Bacteria</taxon>
        <taxon>Bacillati</taxon>
        <taxon>Bacillota</taxon>
        <taxon>Bacilli</taxon>
        <taxon>Bacillales</taxon>
        <taxon>Paenibacillaceae</taxon>
        <taxon>Paenibacillus</taxon>
    </lineage>
</organism>
<evidence type="ECO:0000313" key="3">
    <source>
        <dbReference type="EMBL" id="WNQ09318.1"/>
    </source>
</evidence>
<protein>
    <submittedName>
        <fullName evidence="3">Type II CAAX endopeptidase family protein</fullName>
    </submittedName>
</protein>
<keyword evidence="1" id="KW-0472">Membrane</keyword>
<dbReference type="EMBL" id="CP130318">
    <property type="protein sequence ID" value="WNQ09318.1"/>
    <property type="molecule type" value="Genomic_DNA"/>
</dbReference>
<keyword evidence="1" id="KW-1133">Transmembrane helix</keyword>